<dbReference type="PRINTS" id="PR00111">
    <property type="entry name" value="ABHYDROLASE"/>
</dbReference>
<dbReference type="Pfam" id="PF00561">
    <property type="entry name" value="Abhydrolase_1"/>
    <property type="match status" value="1"/>
</dbReference>
<organism evidence="4 5">
    <name type="scientific">Usitatibacter rugosus</name>
    <dbReference type="NCBI Taxonomy" id="2732067"/>
    <lineage>
        <taxon>Bacteria</taxon>
        <taxon>Pseudomonadati</taxon>
        <taxon>Pseudomonadota</taxon>
        <taxon>Betaproteobacteria</taxon>
        <taxon>Nitrosomonadales</taxon>
        <taxon>Usitatibacteraceae</taxon>
        <taxon>Usitatibacter</taxon>
    </lineage>
</organism>
<proteinExistence type="predicted"/>
<sequence>MPRFLPAATLASMLVAFSPTLSAAPADARAASSALRPDFAVTRHRTAKVDGVDIFYREAGPPGAPVVVLLHGFPTSSRMYRNLIPALSDRYHVIAPDYPGFGQSATPDRKEFAYTFARYADLVDGLLQQLGAKRYALYVQDYGAPVGYRLALKHPEAVTALVVQNGNAYEEGLRDFWKPLKAYWAEGTPERREPLRAGLTLAATRGQYVDGVRDPSRVDPDNWVHDQALLDRPGVDEIMLDLFKDYGTNVALYPRFQAFFRERRPPTLIVWGKNDAIFPAEGARPYLRDIPDAELHLLDTGHFALEDQGDRIAALMRSFLDRKLPQR</sequence>
<dbReference type="RefSeq" id="WP_171091291.1">
    <property type="nucleotide sequence ID" value="NZ_CP053069.1"/>
</dbReference>
<keyword evidence="4" id="KW-0456">Lyase</keyword>
<evidence type="ECO:0000313" key="4">
    <source>
        <dbReference type="EMBL" id="QJR10633.1"/>
    </source>
</evidence>
<dbReference type="InterPro" id="IPR000639">
    <property type="entry name" value="Epox_hydrolase-like"/>
</dbReference>
<name>A0A6M4GWA5_9PROT</name>
<dbReference type="GO" id="GO:0004301">
    <property type="term" value="F:epoxide hydrolase activity"/>
    <property type="evidence" value="ECO:0007669"/>
    <property type="project" value="TreeGrafter"/>
</dbReference>
<dbReference type="EC" id="4.1.1.114" evidence="4"/>
<dbReference type="InterPro" id="IPR000073">
    <property type="entry name" value="AB_hydrolase_1"/>
</dbReference>
<protein>
    <submittedName>
        <fullName evidence="4">Cis-3-alkyl-4-alkyloxetan-2-one decarboxylase</fullName>
        <ecNumber evidence="4">4.1.1.114</ecNumber>
    </submittedName>
</protein>
<dbReference type="PANTHER" id="PTHR42977:SF3">
    <property type="entry name" value="AB HYDROLASE-1 DOMAIN-CONTAINING PROTEIN"/>
    <property type="match status" value="1"/>
</dbReference>
<gene>
    <name evidence="4" type="primary">oleB</name>
    <name evidence="4" type="ORF">DSM104443_01697</name>
</gene>
<keyword evidence="1" id="KW-0378">Hydrolase</keyword>
<accession>A0A6M4GWA5</accession>
<dbReference type="InterPro" id="IPR051340">
    <property type="entry name" value="Haloalkane_dehalogenase"/>
</dbReference>
<evidence type="ECO:0000259" key="3">
    <source>
        <dbReference type="Pfam" id="PF00561"/>
    </source>
</evidence>
<dbReference type="SUPFAM" id="SSF53474">
    <property type="entry name" value="alpha/beta-Hydrolases"/>
    <property type="match status" value="1"/>
</dbReference>
<dbReference type="Gene3D" id="3.40.50.1820">
    <property type="entry name" value="alpha/beta hydrolase"/>
    <property type="match status" value="1"/>
</dbReference>
<evidence type="ECO:0000256" key="2">
    <source>
        <dbReference type="SAM" id="SignalP"/>
    </source>
</evidence>
<dbReference type="PANTHER" id="PTHR42977">
    <property type="entry name" value="HYDROLASE-RELATED"/>
    <property type="match status" value="1"/>
</dbReference>
<keyword evidence="2" id="KW-0732">Signal</keyword>
<dbReference type="InterPro" id="IPR029058">
    <property type="entry name" value="AB_hydrolase_fold"/>
</dbReference>
<dbReference type="KEGG" id="uru:DSM104443_01697"/>
<dbReference type="EMBL" id="CP053069">
    <property type="protein sequence ID" value="QJR10633.1"/>
    <property type="molecule type" value="Genomic_DNA"/>
</dbReference>
<evidence type="ECO:0000313" key="5">
    <source>
        <dbReference type="Proteomes" id="UP000501534"/>
    </source>
</evidence>
<dbReference type="FunFam" id="3.40.50.1820:FF:000173">
    <property type="entry name" value="Alpha/beta hydrolase"/>
    <property type="match status" value="1"/>
</dbReference>
<dbReference type="PRINTS" id="PR00412">
    <property type="entry name" value="EPOXHYDRLASE"/>
</dbReference>
<keyword evidence="5" id="KW-1185">Reference proteome</keyword>
<evidence type="ECO:0000256" key="1">
    <source>
        <dbReference type="ARBA" id="ARBA00022801"/>
    </source>
</evidence>
<reference evidence="4 5" key="1">
    <citation type="submission" date="2020-04" db="EMBL/GenBank/DDBJ databases">
        <title>Usitatibacter rugosus gen. nov., sp. nov. and Usitatibacter palustris sp. nov., novel members of Usitatibacteraceae fam. nov. within the order Nitrosomonadales isolated from soil.</title>
        <authorList>
            <person name="Huber K.J."/>
            <person name="Neumann-Schaal M."/>
            <person name="Geppert A."/>
            <person name="Luckner M."/>
            <person name="Wanner G."/>
            <person name="Overmann J."/>
        </authorList>
    </citation>
    <scope>NUCLEOTIDE SEQUENCE [LARGE SCALE GENOMIC DNA]</scope>
    <source>
        <strain evidence="4 5">0125_3</strain>
    </source>
</reference>
<feature type="signal peptide" evidence="2">
    <location>
        <begin position="1"/>
        <end position="23"/>
    </location>
</feature>
<feature type="chain" id="PRO_5026782638" evidence="2">
    <location>
        <begin position="24"/>
        <end position="327"/>
    </location>
</feature>
<feature type="domain" description="AB hydrolase-1" evidence="3">
    <location>
        <begin position="65"/>
        <end position="307"/>
    </location>
</feature>
<dbReference type="GO" id="GO:0016829">
    <property type="term" value="F:lyase activity"/>
    <property type="evidence" value="ECO:0007669"/>
    <property type="project" value="UniProtKB-KW"/>
</dbReference>
<dbReference type="AlphaFoldDB" id="A0A6M4GWA5"/>
<dbReference type="Proteomes" id="UP000501534">
    <property type="component" value="Chromosome"/>
</dbReference>